<evidence type="ECO:0000256" key="4">
    <source>
        <dbReference type="ARBA" id="ARBA00023224"/>
    </source>
</evidence>
<keyword evidence="1" id="KW-0297">G-protein coupled receptor</keyword>
<dbReference type="EMBL" id="JAWDGP010006835">
    <property type="protein sequence ID" value="KAK3734808.1"/>
    <property type="molecule type" value="Genomic_DNA"/>
</dbReference>
<dbReference type="InterPro" id="IPR002455">
    <property type="entry name" value="GPCR3_GABA-B"/>
</dbReference>
<dbReference type="PANTHER" id="PTHR10519">
    <property type="entry name" value="GABA-B RECEPTOR"/>
    <property type="match status" value="1"/>
</dbReference>
<sequence>MKHHSVLDVTVSLYPYSFDLLSHGGETYGEKYVWFIIGWYPHNWHKVRDNCHICTVQQLEEALEGHLTTESIILH</sequence>
<protein>
    <submittedName>
        <fullName evidence="5">Uncharacterized protein</fullName>
    </submittedName>
</protein>
<comment type="caution">
    <text evidence="5">The sequence shown here is derived from an EMBL/GenBank/DDBJ whole genome shotgun (WGS) entry which is preliminary data.</text>
</comment>
<dbReference type="AlphaFoldDB" id="A0AAE1CU44"/>
<reference evidence="5" key="1">
    <citation type="journal article" date="2023" name="G3 (Bethesda)">
        <title>A reference genome for the long-term kleptoplast-retaining sea slug Elysia crispata morphotype clarki.</title>
        <authorList>
            <person name="Eastman K.E."/>
            <person name="Pendleton A.L."/>
            <person name="Shaikh M.A."/>
            <person name="Suttiyut T."/>
            <person name="Ogas R."/>
            <person name="Tomko P."/>
            <person name="Gavelis G."/>
            <person name="Widhalm J.R."/>
            <person name="Wisecaver J.H."/>
        </authorList>
    </citation>
    <scope>NUCLEOTIDE SEQUENCE</scope>
    <source>
        <strain evidence="5">ECLA1</strain>
    </source>
</reference>
<keyword evidence="2" id="KW-0675">Receptor</keyword>
<proteinExistence type="predicted"/>
<name>A0AAE1CU44_9GAST</name>
<keyword evidence="4" id="KW-0807">Transducer</keyword>
<organism evidence="5 6">
    <name type="scientific">Elysia crispata</name>
    <name type="common">lettuce slug</name>
    <dbReference type="NCBI Taxonomy" id="231223"/>
    <lineage>
        <taxon>Eukaryota</taxon>
        <taxon>Metazoa</taxon>
        <taxon>Spiralia</taxon>
        <taxon>Lophotrochozoa</taxon>
        <taxon>Mollusca</taxon>
        <taxon>Gastropoda</taxon>
        <taxon>Heterobranchia</taxon>
        <taxon>Euthyneura</taxon>
        <taxon>Panpulmonata</taxon>
        <taxon>Sacoglossa</taxon>
        <taxon>Placobranchoidea</taxon>
        <taxon>Plakobranchidae</taxon>
        <taxon>Elysia</taxon>
    </lineage>
</organism>
<keyword evidence="6" id="KW-1185">Reference proteome</keyword>
<accession>A0AAE1CU44</accession>
<evidence type="ECO:0000256" key="2">
    <source>
        <dbReference type="ARBA" id="ARBA00023170"/>
    </source>
</evidence>
<evidence type="ECO:0000313" key="6">
    <source>
        <dbReference type="Proteomes" id="UP001283361"/>
    </source>
</evidence>
<keyword evidence="3" id="KW-0325">Glycoprotein</keyword>
<dbReference type="GO" id="GO:0007214">
    <property type="term" value="P:gamma-aminobutyric acid signaling pathway"/>
    <property type="evidence" value="ECO:0007669"/>
    <property type="project" value="TreeGrafter"/>
</dbReference>
<dbReference type="GO" id="GO:0038039">
    <property type="term" value="C:G protein-coupled receptor heterodimeric complex"/>
    <property type="evidence" value="ECO:0007669"/>
    <property type="project" value="TreeGrafter"/>
</dbReference>
<evidence type="ECO:0000313" key="5">
    <source>
        <dbReference type="EMBL" id="KAK3734808.1"/>
    </source>
</evidence>
<dbReference type="Proteomes" id="UP001283361">
    <property type="component" value="Unassembled WGS sequence"/>
</dbReference>
<evidence type="ECO:0000256" key="3">
    <source>
        <dbReference type="ARBA" id="ARBA00023180"/>
    </source>
</evidence>
<gene>
    <name evidence="5" type="ORF">RRG08_063654</name>
</gene>
<dbReference type="GO" id="GO:0004965">
    <property type="term" value="F:G protein-coupled GABA receptor activity"/>
    <property type="evidence" value="ECO:0007669"/>
    <property type="project" value="InterPro"/>
</dbReference>
<dbReference type="Gene3D" id="3.40.50.2300">
    <property type="match status" value="1"/>
</dbReference>
<evidence type="ECO:0000256" key="1">
    <source>
        <dbReference type="ARBA" id="ARBA00023040"/>
    </source>
</evidence>
<dbReference type="PANTHER" id="PTHR10519:SF77">
    <property type="entry name" value="GAMMA-AMINOBUTYRIC ACID TYPE B RECEPTOR SUBUNIT 1"/>
    <property type="match status" value="1"/>
</dbReference>